<dbReference type="GO" id="GO:0005886">
    <property type="term" value="C:plasma membrane"/>
    <property type="evidence" value="ECO:0007669"/>
    <property type="project" value="UniProtKB-SubCell"/>
</dbReference>
<sequence length="105" mass="11781">MKRKLTKSRSNVVITGTLAGVAEYLNIDPTIVRVLFVFISLMGMGSPVLLYIIMAVVIPSADKTSNRGGYGHDNHYYNSNKYEKSSKSSSRKEAERVDEDDWSDF</sequence>
<feature type="transmembrane region" description="Helical" evidence="7">
    <location>
        <begin position="34"/>
        <end position="58"/>
    </location>
</feature>
<dbReference type="PANTHER" id="PTHR33885">
    <property type="entry name" value="PHAGE SHOCK PROTEIN C"/>
    <property type="match status" value="1"/>
</dbReference>
<dbReference type="InterPro" id="IPR007168">
    <property type="entry name" value="Phageshock_PspC_N"/>
</dbReference>
<reference evidence="9" key="1">
    <citation type="journal article" date="2014" name="Int. J. Syst. Evol. Microbiol.">
        <title>Complete genome sequence of Corynebacterium casei LMG S-19264T (=DSM 44701T), isolated from a smear-ripened cheese.</title>
        <authorList>
            <consortium name="US DOE Joint Genome Institute (JGI-PGF)"/>
            <person name="Walter F."/>
            <person name="Albersmeier A."/>
            <person name="Kalinowski J."/>
            <person name="Ruckert C."/>
        </authorList>
    </citation>
    <scope>NUCLEOTIDE SEQUENCE</scope>
    <source>
        <strain evidence="9">CCM 8433</strain>
    </source>
</reference>
<evidence type="ECO:0000256" key="2">
    <source>
        <dbReference type="ARBA" id="ARBA00022475"/>
    </source>
</evidence>
<comment type="subcellular location">
    <subcellularLocation>
        <location evidence="1">Cell membrane</location>
        <topology evidence="1">Single-pass membrane protein</topology>
    </subcellularLocation>
</comment>
<dbReference type="PANTHER" id="PTHR33885:SF3">
    <property type="entry name" value="PHAGE SHOCK PROTEIN C"/>
    <property type="match status" value="1"/>
</dbReference>
<feature type="domain" description="Phage shock protein PspC N-terminal" evidence="8">
    <location>
        <begin position="3"/>
        <end position="60"/>
    </location>
</feature>
<protein>
    <submittedName>
        <fullName evidence="9">PspC family transcriptional regulator</fullName>
    </submittedName>
</protein>
<evidence type="ECO:0000256" key="5">
    <source>
        <dbReference type="ARBA" id="ARBA00023136"/>
    </source>
</evidence>
<keyword evidence="2" id="KW-1003">Cell membrane</keyword>
<name>A0A917JE72_9ENTE</name>
<evidence type="ECO:0000313" key="10">
    <source>
        <dbReference type="Proteomes" id="UP000622610"/>
    </source>
</evidence>
<feature type="compositionally biased region" description="Basic and acidic residues" evidence="6">
    <location>
        <begin position="70"/>
        <end position="95"/>
    </location>
</feature>
<reference evidence="9" key="2">
    <citation type="submission" date="2020-09" db="EMBL/GenBank/DDBJ databases">
        <authorList>
            <person name="Sun Q."/>
            <person name="Sedlacek I."/>
        </authorList>
    </citation>
    <scope>NUCLEOTIDE SEQUENCE</scope>
    <source>
        <strain evidence="9">CCM 8433</strain>
    </source>
</reference>
<dbReference type="InterPro" id="IPR052027">
    <property type="entry name" value="PspC"/>
</dbReference>
<evidence type="ECO:0000256" key="3">
    <source>
        <dbReference type="ARBA" id="ARBA00022692"/>
    </source>
</evidence>
<dbReference type="Proteomes" id="UP000622610">
    <property type="component" value="Unassembled WGS sequence"/>
</dbReference>
<accession>A0A917JE72</accession>
<evidence type="ECO:0000259" key="8">
    <source>
        <dbReference type="Pfam" id="PF04024"/>
    </source>
</evidence>
<keyword evidence="5 7" id="KW-0472">Membrane</keyword>
<dbReference type="Pfam" id="PF04024">
    <property type="entry name" value="PspC"/>
    <property type="match status" value="1"/>
</dbReference>
<keyword evidence="4 7" id="KW-1133">Transmembrane helix</keyword>
<comment type="caution">
    <text evidence="9">The sequence shown here is derived from an EMBL/GenBank/DDBJ whole genome shotgun (WGS) entry which is preliminary data.</text>
</comment>
<evidence type="ECO:0000256" key="6">
    <source>
        <dbReference type="SAM" id="MobiDB-lite"/>
    </source>
</evidence>
<evidence type="ECO:0000256" key="7">
    <source>
        <dbReference type="SAM" id="Phobius"/>
    </source>
</evidence>
<keyword evidence="3 7" id="KW-0812">Transmembrane</keyword>
<gene>
    <name evidence="9" type="primary">pspC</name>
    <name evidence="9" type="ORF">GCM10011482_00810</name>
</gene>
<dbReference type="AlphaFoldDB" id="A0A917JE72"/>
<evidence type="ECO:0000256" key="4">
    <source>
        <dbReference type="ARBA" id="ARBA00022989"/>
    </source>
</evidence>
<feature type="region of interest" description="Disordered" evidence="6">
    <location>
        <begin position="65"/>
        <end position="105"/>
    </location>
</feature>
<dbReference type="EMBL" id="BMDT01000001">
    <property type="protein sequence ID" value="GGI64427.1"/>
    <property type="molecule type" value="Genomic_DNA"/>
</dbReference>
<dbReference type="RefSeq" id="WP_188366289.1">
    <property type="nucleotide sequence ID" value="NZ_BMDT01000001.1"/>
</dbReference>
<evidence type="ECO:0000313" key="9">
    <source>
        <dbReference type="EMBL" id="GGI64427.1"/>
    </source>
</evidence>
<evidence type="ECO:0000256" key="1">
    <source>
        <dbReference type="ARBA" id="ARBA00004162"/>
    </source>
</evidence>
<keyword evidence="10" id="KW-1185">Reference proteome</keyword>
<proteinExistence type="predicted"/>
<feature type="compositionally biased region" description="Acidic residues" evidence="6">
    <location>
        <begin position="96"/>
        <end position="105"/>
    </location>
</feature>
<organism evidence="9 10">
    <name type="scientific">Enterococcus alcedinis</name>
    <dbReference type="NCBI Taxonomy" id="1274384"/>
    <lineage>
        <taxon>Bacteria</taxon>
        <taxon>Bacillati</taxon>
        <taxon>Bacillota</taxon>
        <taxon>Bacilli</taxon>
        <taxon>Lactobacillales</taxon>
        <taxon>Enterococcaceae</taxon>
        <taxon>Enterococcus</taxon>
    </lineage>
</organism>